<dbReference type="PRINTS" id="PR00047">
    <property type="entry name" value="STROIDFINGER"/>
</dbReference>
<keyword evidence="2 10" id="KW-0479">Metal-binding</keyword>
<dbReference type="InterPro" id="IPR001723">
    <property type="entry name" value="Nuclear_hrmn_rcpt"/>
</dbReference>
<feature type="domain" description="NR LBD" evidence="13">
    <location>
        <begin position="187"/>
        <end position="447"/>
    </location>
</feature>
<evidence type="ECO:0000256" key="11">
    <source>
        <dbReference type="SAM" id="MobiDB-lite"/>
    </source>
</evidence>
<evidence type="ECO:0000256" key="4">
    <source>
        <dbReference type="ARBA" id="ARBA00022833"/>
    </source>
</evidence>
<reference evidence="15 16" key="1">
    <citation type="submission" date="2025-04" db="UniProtKB">
        <authorList>
            <consortium name="RefSeq"/>
        </authorList>
    </citation>
    <scope>IDENTIFICATION</scope>
    <source>
        <tissue evidence="15 16">Tentacle</tissue>
    </source>
</reference>
<dbReference type="Pfam" id="PF00105">
    <property type="entry name" value="zf-C4"/>
    <property type="match status" value="1"/>
</dbReference>
<organism evidence="14 15">
    <name type="scientific">Actinia tenebrosa</name>
    <name type="common">Australian red waratah sea anemone</name>
    <dbReference type="NCBI Taxonomy" id="6105"/>
    <lineage>
        <taxon>Eukaryota</taxon>
        <taxon>Metazoa</taxon>
        <taxon>Cnidaria</taxon>
        <taxon>Anthozoa</taxon>
        <taxon>Hexacorallia</taxon>
        <taxon>Actiniaria</taxon>
        <taxon>Actiniidae</taxon>
        <taxon>Actinia</taxon>
    </lineage>
</organism>
<dbReference type="InterPro" id="IPR013088">
    <property type="entry name" value="Znf_NHR/GATA"/>
</dbReference>
<proteinExistence type="inferred from homology"/>
<evidence type="ECO:0000256" key="3">
    <source>
        <dbReference type="ARBA" id="ARBA00022771"/>
    </source>
</evidence>
<dbReference type="GO" id="GO:0003700">
    <property type="term" value="F:DNA-binding transcription factor activity"/>
    <property type="evidence" value="ECO:0007669"/>
    <property type="project" value="InterPro"/>
</dbReference>
<evidence type="ECO:0000313" key="16">
    <source>
        <dbReference type="RefSeq" id="XP_031561178.1"/>
    </source>
</evidence>
<dbReference type="InterPro" id="IPR001628">
    <property type="entry name" value="Znf_hrmn_rcpt"/>
</dbReference>
<dbReference type="CDD" id="cd06961">
    <property type="entry name" value="NR_DBD_TR"/>
    <property type="match status" value="1"/>
</dbReference>
<feature type="region of interest" description="Disordered" evidence="11">
    <location>
        <begin position="1"/>
        <end position="20"/>
    </location>
</feature>
<dbReference type="PROSITE" id="PS51843">
    <property type="entry name" value="NR_LBD"/>
    <property type="match status" value="1"/>
</dbReference>
<evidence type="ECO:0000256" key="5">
    <source>
        <dbReference type="ARBA" id="ARBA00023015"/>
    </source>
</evidence>
<feature type="domain" description="Nuclear receptor" evidence="12">
    <location>
        <begin position="93"/>
        <end position="168"/>
    </location>
</feature>
<keyword evidence="7 10" id="KW-0804">Transcription</keyword>
<feature type="region of interest" description="Disordered" evidence="11">
    <location>
        <begin position="168"/>
        <end position="219"/>
    </location>
</feature>
<evidence type="ECO:0000256" key="10">
    <source>
        <dbReference type="RuleBase" id="RU004334"/>
    </source>
</evidence>
<dbReference type="RefSeq" id="XP_031561178.1">
    <property type="nucleotide sequence ID" value="XM_031705318.1"/>
</dbReference>
<dbReference type="SUPFAM" id="SSF48508">
    <property type="entry name" value="Nuclear receptor ligand-binding domain"/>
    <property type="match status" value="1"/>
</dbReference>
<dbReference type="AlphaFoldDB" id="A0A6P8I7Y4"/>
<evidence type="ECO:0000256" key="2">
    <source>
        <dbReference type="ARBA" id="ARBA00022723"/>
    </source>
</evidence>
<dbReference type="InterPro" id="IPR050200">
    <property type="entry name" value="Nuclear_hormone_rcpt_NR3"/>
</dbReference>
<dbReference type="InterPro" id="IPR035500">
    <property type="entry name" value="NHR-like_dom_sf"/>
</dbReference>
<gene>
    <name evidence="15 16" type="primary">LOC116297151</name>
</gene>
<dbReference type="Pfam" id="PF00104">
    <property type="entry name" value="Hormone_recep"/>
    <property type="match status" value="1"/>
</dbReference>
<evidence type="ECO:0000313" key="15">
    <source>
        <dbReference type="RefSeq" id="XP_031561177.1"/>
    </source>
</evidence>
<dbReference type="GO" id="GO:0005634">
    <property type="term" value="C:nucleus"/>
    <property type="evidence" value="ECO:0007669"/>
    <property type="project" value="UniProtKB-SubCell"/>
</dbReference>
<dbReference type="Proteomes" id="UP000515163">
    <property type="component" value="Unplaced"/>
</dbReference>
<dbReference type="RefSeq" id="XP_031561177.1">
    <property type="nucleotide sequence ID" value="XM_031705317.1"/>
</dbReference>
<dbReference type="FunFam" id="3.30.50.10:FF:000006">
    <property type="entry name" value="Nuclear receptor subfamily 5 group A member"/>
    <property type="match status" value="1"/>
</dbReference>
<evidence type="ECO:0000313" key="14">
    <source>
        <dbReference type="Proteomes" id="UP000515163"/>
    </source>
</evidence>
<sequence length="447" mass="50039">MSEMELQQENVPPSMRSYRSTSTCSEGSDAVFLENNIAADSSNAKIKRSNSLEELEPCQFIRKLNLNSSKSEADVVPEENGKAAEVVQEGSTGPLCVVCSDKATGYHYGVFTCEGCKGFFKRTVQKQLDYTCKADGKCDVNQMTRNRCQYCRFQKCLDNGMLKLAVRQDRAPGGRHRHASLQDHKLKKPKLASKPSKSSSLEVDLTSSQGEDQYVEESETSDEYMEIIEQIATNVAVIPESPVPDVGDQTDGVDVNKLMQTGYRELYEVIQWSKDVPGFKDLRLDDQITLLKTSFMDLNVFRLAYRSIPCDPMSLRFTEKVICDAEACIKMGWSKDLTATTLEFCGKLRNLNIDVNEFACLSGLVLLSPDAQGLVDKAKVSQLQSKISSCLRDYEMNRYPDKVNRLGKLLLCLPTLRAYSEKALENYVTLEFFGKLDMPPLVAELLG</sequence>
<evidence type="ECO:0000256" key="9">
    <source>
        <dbReference type="ARBA" id="ARBA00023242"/>
    </source>
</evidence>
<evidence type="ECO:0000256" key="6">
    <source>
        <dbReference type="ARBA" id="ARBA00023125"/>
    </source>
</evidence>
<feature type="compositionally biased region" description="Basic residues" evidence="11">
    <location>
        <begin position="173"/>
        <end position="191"/>
    </location>
</feature>
<keyword evidence="6 10" id="KW-0238">DNA-binding</keyword>
<dbReference type="Gene3D" id="3.30.50.10">
    <property type="entry name" value="Erythroid Transcription Factor GATA-1, subunit A"/>
    <property type="match status" value="1"/>
</dbReference>
<comment type="similarity">
    <text evidence="10">Belongs to the nuclear hormone receptor family.</text>
</comment>
<dbReference type="SMART" id="SM00399">
    <property type="entry name" value="ZnF_C4"/>
    <property type="match status" value="1"/>
</dbReference>
<dbReference type="PROSITE" id="PS51030">
    <property type="entry name" value="NUCLEAR_REC_DBD_2"/>
    <property type="match status" value="1"/>
</dbReference>
<dbReference type="InterPro" id="IPR000536">
    <property type="entry name" value="Nucl_hrmn_rcpt_lig-bd"/>
</dbReference>
<dbReference type="OrthoDB" id="5799427at2759"/>
<dbReference type="Gene3D" id="1.10.565.10">
    <property type="entry name" value="Retinoid X Receptor"/>
    <property type="match status" value="1"/>
</dbReference>
<keyword evidence="14" id="KW-1185">Reference proteome</keyword>
<evidence type="ECO:0000256" key="1">
    <source>
        <dbReference type="ARBA" id="ARBA00004123"/>
    </source>
</evidence>
<dbReference type="PROSITE" id="PS00031">
    <property type="entry name" value="NUCLEAR_REC_DBD_1"/>
    <property type="match status" value="1"/>
</dbReference>
<accession>A0A6P8I7Y4</accession>
<name>A0A6P8I7Y4_ACTTE</name>
<evidence type="ECO:0000256" key="7">
    <source>
        <dbReference type="ARBA" id="ARBA00023163"/>
    </source>
</evidence>
<dbReference type="KEGG" id="aten:116297151"/>
<dbReference type="GO" id="GO:0008270">
    <property type="term" value="F:zinc ion binding"/>
    <property type="evidence" value="ECO:0007669"/>
    <property type="project" value="UniProtKB-KW"/>
</dbReference>
<comment type="subcellular location">
    <subcellularLocation>
        <location evidence="1 10">Nucleus</location>
    </subcellularLocation>
</comment>
<protein>
    <submittedName>
        <fullName evidence="15 16">Steroid hormone receptor ERR2-like</fullName>
    </submittedName>
</protein>
<keyword evidence="3 10" id="KW-0863">Zinc-finger</keyword>
<keyword evidence="8 10" id="KW-0675">Receptor</keyword>
<evidence type="ECO:0000259" key="13">
    <source>
        <dbReference type="PROSITE" id="PS51843"/>
    </source>
</evidence>
<dbReference type="GO" id="GO:0043565">
    <property type="term" value="F:sequence-specific DNA binding"/>
    <property type="evidence" value="ECO:0007669"/>
    <property type="project" value="InterPro"/>
</dbReference>
<evidence type="ECO:0000256" key="8">
    <source>
        <dbReference type="ARBA" id="ARBA00023170"/>
    </source>
</evidence>
<feature type="compositionally biased region" description="Low complexity" evidence="11">
    <location>
        <begin position="192"/>
        <end position="201"/>
    </location>
</feature>
<keyword evidence="5 10" id="KW-0805">Transcription regulation</keyword>
<keyword evidence="9 10" id="KW-0539">Nucleus</keyword>
<dbReference type="PRINTS" id="PR00398">
    <property type="entry name" value="STRDHORMONER"/>
</dbReference>
<dbReference type="PANTHER" id="PTHR48092">
    <property type="entry name" value="KNIRPS-RELATED PROTEIN-RELATED"/>
    <property type="match status" value="1"/>
</dbReference>
<keyword evidence="4 10" id="KW-0862">Zinc</keyword>
<dbReference type="SMART" id="SM00430">
    <property type="entry name" value="HOLI"/>
    <property type="match status" value="1"/>
</dbReference>
<dbReference type="GeneID" id="116297151"/>
<evidence type="ECO:0000259" key="12">
    <source>
        <dbReference type="PROSITE" id="PS51030"/>
    </source>
</evidence>
<dbReference type="SUPFAM" id="SSF57716">
    <property type="entry name" value="Glucocorticoid receptor-like (DNA-binding domain)"/>
    <property type="match status" value="1"/>
</dbReference>